<dbReference type="GO" id="GO:0051094">
    <property type="term" value="P:positive regulation of developmental process"/>
    <property type="evidence" value="ECO:0007669"/>
    <property type="project" value="UniProtKB-ARBA"/>
</dbReference>
<dbReference type="PROSITE" id="PS00652">
    <property type="entry name" value="TNFR_NGFR_1"/>
    <property type="match status" value="1"/>
</dbReference>
<dbReference type="GO" id="GO:0005031">
    <property type="term" value="F:tumor necrosis factor receptor activity"/>
    <property type="evidence" value="ECO:0007669"/>
    <property type="project" value="TreeGrafter"/>
</dbReference>
<evidence type="ECO:0000256" key="2">
    <source>
        <dbReference type="ARBA" id="ARBA00015766"/>
    </source>
</evidence>
<evidence type="ECO:0000256" key="13">
    <source>
        <dbReference type="ARBA" id="ARBA00032719"/>
    </source>
</evidence>
<sequence length="657" mass="72837">MTLCHGTGRFIRGWIMVSIFFSRKQVSQQNSDSCENEKHYIHAGRCCMKCAPGHYLHRKCNATSNTTCLPCGPDQYMNTWNDEDKCLRQKLCDPGKGLVVVNRGNSTFQRECACKPGYHWIRAFEFCTRNTVCGPGFEAEIPSHNDRDTICKECQPGYFSSNSSATEKCKPWTNCSASGRIERVLGTTKMDAFCVYPDHEQSKVLQIVIPSILFLCVTLVVVIFVVYLRKKVKAVTADVQNWVNEACNSIRGNKEKSSRNAINKVCMNTFCQQHSEGMYPLILDEKSFLGDVCCFNGQSPCGKGCLDGRHCHFEENTLILSLEYEDDQLRHGPTENEYVYNSVQRVSDASGQPESKPTSPLTEPLEIEDLSQCFTGTDVTPDGEDSCESVFLNGTDCIHASTHNSTYCTCKGSVEDAQKVTNLTHSSLDQINGFQAHEMSRRESHRKWRKPLESTVPLSSEEHFPHCACSLHLPSSLENNASTDTSFDCNGTKQQNTEASGISNSCTSDAPSPSGNVTGNCNSTFISSGQVMNFKGDVIVVYVSQNSQEAPAASGTCDGNVGSPVQEENQYRCDSFVANTQQHNTKCGDTYQACSTEDKALNNTVKCERSPETVFQEETRDCQYPGPCHQNVASLPVQEEGKSEHLSKEAWKAEDIV</sequence>
<evidence type="ECO:0000256" key="7">
    <source>
        <dbReference type="ARBA" id="ARBA00022989"/>
    </source>
</evidence>
<evidence type="ECO:0000256" key="10">
    <source>
        <dbReference type="ARBA" id="ARBA00023170"/>
    </source>
</evidence>
<dbReference type="RefSeq" id="XP_030059103.1">
    <property type="nucleotide sequence ID" value="XM_030203243.1"/>
</dbReference>
<keyword evidence="7 16" id="KW-1133">Transmembrane helix</keyword>
<dbReference type="GO" id="GO:0001503">
    <property type="term" value="P:ossification"/>
    <property type="evidence" value="ECO:0007669"/>
    <property type="project" value="TreeGrafter"/>
</dbReference>
<dbReference type="GO" id="GO:0045780">
    <property type="term" value="P:positive regulation of bone resorption"/>
    <property type="evidence" value="ECO:0007669"/>
    <property type="project" value="TreeGrafter"/>
</dbReference>
<comment type="caution">
    <text evidence="15">Lacks conserved residue(s) required for the propagation of feature annotation.</text>
</comment>
<dbReference type="PANTHER" id="PTHR47134:SF1">
    <property type="entry name" value="TUMOR NECROSIS FACTOR RECEPTOR SUPERFAMILY MEMBER 11A"/>
    <property type="match status" value="1"/>
</dbReference>
<dbReference type="PRINTS" id="PR01974">
    <property type="entry name" value="TNFACTORR11A"/>
</dbReference>
<dbReference type="GeneID" id="115470241"/>
<keyword evidence="11" id="KW-0325">Glycoprotein</keyword>
<keyword evidence="4" id="KW-0732">Signal</keyword>
<keyword evidence="5" id="KW-0677">Repeat</keyword>
<dbReference type="SMART" id="SM00208">
    <property type="entry name" value="TNFR"/>
    <property type="match status" value="4"/>
</dbReference>
<dbReference type="FunFam" id="2.10.50.10:FF:000041">
    <property type="entry name" value="Tumor necrosis factor receptor superfamily member 5"/>
    <property type="match status" value="1"/>
</dbReference>
<evidence type="ECO:0000256" key="4">
    <source>
        <dbReference type="ARBA" id="ARBA00022729"/>
    </source>
</evidence>
<dbReference type="GO" id="GO:0019955">
    <property type="term" value="F:cytokine binding"/>
    <property type="evidence" value="ECO:0007669"/>
    <property type="project" value="TreeGrafter"/>
</dbReference>
<dbReference type="SUPFAM" id="SSF57586">
    <property type="entry name" value="TNF receptor-like"/>
    <property type="match status" value="2"/>
</dbReference>
<evidence type="ECO:0000313" key="18">
    <source>
        <dbReference type="Proteomes" id="UP000515156"/>
    </source>
</evidence>
<dbReference type="GO" id="GO:0010468">
    <property type="term" value="P:regulation of gene expression"/>
    <property type="evidence" value="ECO:0007669"/>
    <property type="project" value="UniProtKB-ARBA"/>
</dbReference>
<dbReference type="FunCoup" id="A0A6P7Y2N7">
    <property type="interactions" value="434"/>
</dbReference>
<dbReference type="CTD" id="8792"/>
<dbReference type="GO" id="GO:0010557">
    <property type="term" value="P:positive regulation of macromolecule biosynthetic process"/>
    <property type="evidence" value="ECO:0007669"/>
    <property type="project" value="UniProtKB-ARBA"/>
</dbReference>
<dbReference type="GO" id="GO:0070555">
    <property type="term" value="P:response to interleukin-1"/>
    <property type="evidence" value="ECO:0007669"/>
    <property type="project" value="TreeGrafter"/>
</dbReference>
<dbReference type="InterPro" id="IPR053075">
    <property type="entry name" value="TNFRSF11A"/>
</dbReference>
<evidence type="ECO:0000256" key="16">
    <source>
        <dbReference type="SAM" id="Phobius"/>
    </source>
</evidence>
<dbReference type="GO" id="GO:0002376">
    <property type="term" value="P:immune system process"/>
    <property type="evidence" value="ECO:0007669"/>
    <property type="project" value="UniProtKB-KW"/>
</dbReference>
<evidence type="ECO:0000256" key="14">
    <source>
        <dbReference type="ARBA" id="ARBA00045871"/>
    </source>
</evidence>
<dbReference type="GO" id="GO:0023035">
    <property type="term" value="P:CD40 signaling pathway"/>
    <property type="evidence" value="ECO:0007669"/>
    <property type="project" value="UniProtKB-ARBA"/>
</dbReference>
<feature type="disulfide bond" evidence="15">
    <location>
        <begin position="47"/>
        <end position="60"/>
    </location>
</feature>
<dbReference type="Proteomes" id="UP000515156">
    <property type="component" value="Chromosome 1"/>
</dbReference>
<evidence type="ECO:0000256" key="15">
    <source>
        <dbReference type="PROSITE-ProRule" id="PRU00206"/>
    </source>
</evidence>
<evidence type="ECO:0000256" key="5">
    <source>
        <dbReference type="ARBA" id="ARBA00022737"/>
    </source>
</evidence>
<dbReference type="InterPro" id="IPR001368">
    <property type="entry name" value="TNFR/NGFR_Cys_rich_reg"/>
</dbReference>
<dbReference type="GO" id="GO:0045935">
    <property type="term" value="P:positive regulation of nucleobase-containing compound metabolic process"/>
    <property type="evidence" value="ECO:0007669"/>
    <property type="project" value="UniProtKB-ARBA"/>
</dbReference>
<dbReference type="PROSITE" id="PS50050">
    <property type="entry name" value="TNFR_NGFR_2"/>
    <property type="match status" value="1"/>
</dbReference>
<keyword evidence="10 19" id="KW-0675">Receptor</keyword>
<protein>
    <recommendedName>
        <fullName evidence="2">Tumor necrosis factor receptor superfamily member 5</fullName>
    </recommendedName>
    <alternativeName>
        <fullName evidence="12">B-cell surface antigen CD40</fullName>
    </alternativeName>
    <alternativeName>
        <fullName evidence="13">CD40L receptor</fullName>
    </alternativeName>
</protein>
<reference evidence="19" key="1">
    <citation type="submission" date="2025-08" db="UniProtKB">
        <authorList>
            <consortium name="RefSeq"/>
        </authorList>
    </citation>
    <scope>IDENTIFICATION</scope>
</reference>
<keyword evidence="18" id="KW-1185">Reference proteome</keyword>
<evidence type="ECO:0000256" key="11">
    <source>
        <dbReference type="ARBA" id="ARBA00023180"/>
    </source>
</evidence>
<evidence type="ECO:0000256" key="3">
    <source>
        <dbReference type="ARBA" id="ARBA00022692"/>
    </source>
</evidence>
<gene>
    <name evidence="19" type="primary">TNFRSF11A</name>
</gene>
<dbReference type="AlphaFoldDB" id="A0A6P7Y2N7"/>
<proteinExistence type="predicted"/>
<comment type="function">
    <text evidence="14">Receptor for TNFSF5/CD40LG. Transduces TRAF6- and MAP3K8-mediated signals that activate ERK in macrophages and B cells, leading to induction of immunoglobulin secretion.</text>
</comment>
<dbReference type="InParanoid" id="A0A6P7Y2N7"/>
<dbReference type="PANTHER" id="PTHR47134">
    <property type="entry name" value="TUMOR NECROSIS FACTOR RECEPTOR SUPERFAMILY MEMBER 11A"/>
    <property type="match status" value="1"/>
</dbReference>
<organism evidence="18 19">
    <name type="scientific">Microcaecilia unicolor</name>
    <dbReference type="NCBI Taxonomy" id="1415580"/>
    <lineage>
        <taxon>Eukaryota</taxon>
        <taxon>Metazoa</taxon>
        <taxon>Chordata</taxon>
        <taxon>Craniata</taxon>
        <taxon>Vertebrata</taxon>
        <taxon>Euteleostomi</taxon>
        <taxon>Amphibia</taxon>
        <taxon>Gymnophiona</taxon>
        <taxon>Siphonopidae</taxon>
        <taxon>Microcaecilia</taxon>
    </lineage>
</organism>
<comment type="subcellular location">
    <subcellularLocation>
        <location evidence="1">Membrane</location>
        <topology evidence="1">Single-pass type I membrane protein</topology>
    </subcellularLocation>
</comment>
<dbReference type="InterPro" id="IPR022361">
    <property type="entry name" value="TNFR_11A"/>
</dbReference>
<dbReference type="KEGG" id="muo:115470241"/>
<evidence type="ECO:0000313" key="19">
    <source>
        <dbReference type="RefSeq" id="XP_030059103.1"/>
    </source>
</evidence>
<evidence type="ECO:0000256" key="8">
    <source>
        <dbReference type="ARBA" id="ARBA00023136"/>
    </source>
</evidence>
<feature type="domain" description="TNFR-Cys" evidence="17">
    <location>
        <begin position="33"/>
        <end position="68"/>
    </location>
</feature>
<dbReference type="InterPro" id="IPR041648">
    <property type="entry name" value="RANK_CRD_2"/>
</dbReference>
<dbReference type="GO" id="GO:0006874">
    <property type="term" value="P:intracellular calcium ion homeostasis"/>
    <property type="evidence" value="ECO:0007669"/>
    <property type="project" value="UniProtKB-ARBA"/>
</dbReference>
<dbReference type="GO" id="GO:0009897">
    <property type="term" value="C:external side of plasma membrane"/>
    <property type="evidence" value="ECO:0007669"/>
    <property type="project" value="TreeGrafter"/>
</dbReference>
<evidence type="ECO:0000256" key="6">
    <source>
        <dbReference type="ARBA" id="ARBA00022859"/>
    </source>
</evidence>
<evidence type="ECO:0000256" key="12">
    <source>
        <dbReference type="ARBA" id="ARBA00031089"/>
    </source>
</evidence>
<keyword evidence="6" id="KW-0391">Immunity</keyword>
<evidence type="ECO:0000256" key="9">
    <source>
        <dbReference type="ARBA" id="ARBA00023157"/>
    </source>
</evidence>
<evidence type="ECO:0000259" key="17">
    <source>
        <dbReference type="PROSITE" id="PS50050"/>
    </source>
</evidence>
<feature type="repeat" description="TNFR-Cys" evidence="15">
    <location>
        <begin position="33"/>
        <end position="68"/>
    </location>
</feature>
<dbReference type="Pfam" id="PF18278">
    <property type="entry name" value="RANK_CRD_2"/>
    <property type="match status" value="1"/>
</dbReference>
<evidence type="ECO:0000256" key="1">
    <source>
        <dbReference type="ARBA" id="ARBA00004479"/>
    </source>
</evidence>
<keyword evidence="9 15" id="KW-1015">Disulfide bond</keyword>
<feature type="transmembrane region" description="Helical" evidence="16">
    <location>
        <begin position="207"/>
        <end position="228"/>
    </location>
</feature>
<dbReference type="GO" id="GO:0006952">
    <property type="term" value="P:defense response"/>
    <property type="evidence" value="ECO:0007669"/>
    <property type="project" value="UniProtKB-ARBA"/>
</dbReference>
<dbReference type="OrthoDB" id="9889060at2759"/>
<dbReference type="Gene3D" id="2.10.50.10">
    <property type="entry name" value="Tumor Necrosis Factor Receptor, subunit A, domain 2"/>
    <property type="match status" value="2"/>
</dbReference>
<feature type="disulfide bond" evidence="15">
    <location>
        <begin position="50"/>
        <end position="68"/>
    </location>
</feature>
<keyword evidence="8 16" id="KW-0472">Membrane</keyword>
<keyword evidence="3 16" id="KW-0812">Transmembrane</keyword>
<name>A0A6P7Y2N7_9AMPH</name>
<accession>A0A6P7Y2N7</accession>
<dbReference type="GO" id="GO:0072674">
    <property type="term" value="P:multinuclear osteoclast differentiation"/>
    <property type="evidence" value="ECO:0007669"/>
    <property type="project" value="TreeGrafter"/>
</dbReference>